<accession>A0A6U8MN25</accession>
<dbReference type="AlphaFoldDB" id="A0A6U8MN25"/>
<name>A0A6U8MN25_9EUGL</name>
<proteinExistence type="predicted"/>
<reference evidence="4" key="1">
    <citation type="submission" date="2021-01" db="EMBL/GenBank/DDBJ databases">
        <authorList>
            <person name="Corre E."/>
            <person name="Pelletier E."/>
            <person name="Niang G."/>
            <person name="Scheremetjew M."/>
            <person name="Finn R."/>
            <person name="Kale V."/>
            <person name="Holt S."/>
            <person name="Cochrane G."/>
            <person name="Meng A."/>
            <person name="Brown T."/>
            <person name="Cohen L."/>
        </authorList>
    </citation>
    <scope>NUCLEOTIDE SEQUENCE</scope>
    <source>
        <strain evidence="4">NIES-381</strain>
    </source>
</reference>
<protein>
    <recommendedName>
        <fullName evidence="3">CBS domain-containing protein</fullName>
    </recommendedName>
</protein>
<feature type="region of interest" description="Disordered" evidence="2">
    <location>
        <begin position="177"/>
        <end position="211"/>
    </location>
</feature>
<dbReference type="InterPro" id="IPR046342">
    <property type="entry name" value="CBS_dom_sf"/>
</dbReference>
<dbReference type="SUPFAM" id="SSF54631">
    <property type="entry name" value="CBS-domain pair"/>
    <property type="match status" value="1"/>
</dbReference>
<sequence>MRGKSMRLSNPGSPIATGRDGVSQNVKLAVLESRLDSAIAPAMQVMQETGLTHLQILEKLEDFPFKIKAPEMEAIFEKYTEDEKEALIVNLEPFMDRDPPVCGRSENLSRTYQRLRTMGYHHLYVMDSLPLVTGIITRKDVMEDSTKLKLGEKANRLNISLDDPSYLLTEMPYLPHRNQKKSTAFNNGQEDSGDDEDEEMTKEGDPGHIVV</sequence>
<evidence type="ECO:0000256" key="1">
    <source>
        <dbReference type="PROSITE-ProRule" id="PRU00703"/>
    </source>
</evidence>
<dbReference type="EMBL" id="HBGA01137095">
    <property type="protein sequence ID" value="CAD9039513.1"/>
    <property type="molecule type" value="Transcribed_RNA"/>
</dbReference>
<evidence type="ECO:0000313" key="5">
    <source>
        <dbReference type="EMBL" id="CAD9039516.1"/>
    </source>
</evidence>
<organism evidence="4">
    <name type="scientific">Eutreptiella gymnastica</name>
    <dbReference type="NCBI Taxonomy" id="73025"/>
    <lineage>
        <taxon>Eukaryota</taxon>
        <taxon>Discoba</taxon>
        <taxon>Euglenozoa</taxon>
        <taxon>Euglenida</taxon>
        <taxon>Spirocuta</taxon>
        <taxon>Euglenophyceae</taxon>
        <taxon>Eutreptiales</taxon>
        <taxon>Eutreptiaceae</taxon>
        <taxon>Eutreptiella</taxon>
    </lineage>
</organism>
<dbReference type="EMBL" id="HBGA01137099">
    <property type="protein sequence ID" value="CAD9039516.1"/>
    <property type="molecule type" value="Transcribed_RNA"/>
</dbReference>
<dbReference type="PROSITE" id="PS51371">
    <property type="entry name" value="CBS"/>
    <property type="match status" value="1"/>
</dbReference>
<keyword evidence="1" id="KW-0129">CBS domain</keyword>
<evidence type="ECO:0000259" key="3">
    <source>
        <dbReference type="PROSITE" id="PS51371"/>
    </source>
</evidence>
<dbReference type="Pfam" id="PF00571">
    <property type="entry name" value="CBS"/>
    <property type="match status" value="1"/>
</dbReference>
<evidence type="ECO:0000256" key="2">
    <source>
        <dbReference type="SAM" id="MobiDB-lite"/>
    </source>
</evidence>
<feature type="domain" description="CBS" evidence="3">
    <location>
        <begin position="95"/>
        <end position="152"/>
    </location>
</feature>
<feature type="compositionally biased region" description="Acidic residues" evidence="2">
    <location>
        <begin position="191"/>
        <end position="200"/>
    </location>
</feature>
<evidence type="ECO:0000313" key="4">
    <source>
        <dbReference type="EMBL" id="CAD9039513.1"/>
    </source>
</evidence>
<feature type="compositionally biased region" description="Basic and acidic residues" evidence="2">
    <location>
        <begin position="201"/>
        <end position="211"/>
    </location>
</feature>
<dbReference type="InterPro" id="IPR000644">
    <property type="entry name" value="CBS_dom"/>
</dbReference>
<dbReference type="Gene3D" id="3.10.580.10">
    <property type="entry name" value="CBS-domain"/>
    <property type="match status" value="1"/>
</dbReference>
<feature type="region of interest" description="Disordered" evidence="2">
    <location>
        <begin position="1"/>
        <end position="20"/>
    </location>
</feature>
<gene>
    <name evidence="4" type="ORF">EGYM00392_LOCUS50679</name>
    <name evidence="5" type="ORF">EGYM00392_LOCUS50682</name>
</gene>